<organism evidence="2 3">
    <name type="scientific">Biomphalaria pfeifferi</name>
    <name type="common">Bloodfluke planorb</name>
    <name type="synonym">Freshwater snail</name>
    <dbReference type="NCBI Taxonomy" id="112525"/>
    <lineage>
        <taxon>Eukaryota</taxon>
        <taxon>Metazoa</taxon>
        <taxon>Spiralia</taxon>
        <taxon>Lophotrochozoa</taxon>
        <taxon>Mollusca</taxon>
        <taxon>Gastropoda</taxon>
        <taxon>Heterobranchia</taxon>
        <taxon>Euthyneura</taxon>
        <taxon>Panpulmonata</taxon>
        <taxon>Hygrophila</taxon>
        <taxon>Lymnaeoidea</taxon>
        <taxon>Planorbidae</taxon>
        <taxon>Biomphalaria</taxon>
    </lineage>
</organism>
<reference evidence="2" key="2">
    <citation type="submission" date="2023-04" db="EMBL/GenBank/DDBJ databases">
        <authorList>
            <person name="Bu L."/>
            <person name="Lu L."/>
            <person name="Laidemitt M.R."/>
            <person name="Zhang S.M."/>
            <person name="Mutuku M."/>
            <person name="Mkoji G."/>
            <person name="Steinauer M."/>
            <person name="Loker E.S."/>
        </authorList>
    </citation>
    <scope>NUCLEOTIDE SEQUENCE</scope>
    <source>
        <strain evidence="2">KasaAsao</strain>
        <tissue evidence="2">Whole Snail</tissue>
    </source>
</reference>
<feature type="region of interest" description="Disordered" evidence="1">
    <location>
        <begin position="1"/>
        <end position="27"/>
    </location>
</feature>
<feature type="compositionally biased region" description="Low complexity" evidence="1">
    <location>
        <begin position="12"/>
        <end position="26"/>
    </location>
</feature>
<evidence type="ECO:0000256" key="1">
    <source>
        <dbReference type="SAM" id="MobiDB-lite"/>
    </source>
</evidence>
<dbReference type="EMBL" id="JASAOG010000181">
    <property type="protein sequence ID" value="KAK0045417.1"/>
    <property type="molecule type" value="Genomic_DNA"/>
</dbReference>
<keyword evidence="3" id="KW-1185">Reference proteome</keyword>
<dbReference type="AlphaFoldDB" id="A0AAD8AZU2"/>
<protein>
    <submittedName>
        <fullName evidence="2">Uncharacterized protein</fullName>
    </submittedName>
</protein>
<dbReference type="Proteomes" id="UP001233172">
    <property type="component" value="Unassembled WGS sequence"/>
</dbReference>
<evidence type="ECO:0000313" key="2">
    <source>
        <dbReference type="EMBL" id="KAK0045417.1"/>
    </source>
</evidence>
<name>A0AAD8AZU2_BIOPF</name>
<comment type="caution">
    <text evidence="2">The sequence shown here is derived from an EMBL/GenBank/DDBJ whole genome shotgun (WGS) entry which is preliminary data.</text>
</comment>
<gene>
    <name evidence="2" type="ORF">Bpfe_025143</name>
</gene>
<reference evidence="2" key="1">
    <citation type="journal article" date="2023" name="PLoS Negl. Trop. Dis.">
        <title>A genome sequence for Biomphalaria pfeifferi, the major vector snail for the human-infecting parasite Schistosoma mansoni.</title>
        <authorList>
            <person name="Bu L."/>
            <person name="Lu L."/>
            <person name="Laidemitt M.R."/>
            <person name="Zhang S.M."/>
            <person name="Mutuku M."/>
            <person name="Mkoji G."/>
            <person name="Steinauer M."/>
            <person name="Loker E.S."/>
        </authorList>
    </citation>
    <scope>NUCLEOTIDE SEQUENCE</scope>
    <source>
        <strain evidence="2">KasaAsao</strain>
    </source>
</reference>
<proteinExistence type="predicted"/>
<evidence type="ECO:0000313" key="3">
    <source>
        <dbReference type="Proteomes" id="UP001233172"/>
    </source>
</evidence>
<sequence>MYWPSPDDVIETPKTTSKTSKTLSPKRMSSHFIPMDLSDRKAEDASAPFLWWPKVTLEKITATIAHVEAYVCDPLSTATDSTTGFLPG</sequence>
<accession>A0AAD8AZU2</accession>